<evidence type="ECO:0000313" key="1">
    <source>
        <dbReference type="EMBL" id="MEB3967161.1"/>
    </source>
</evidence>
<proteinExistence type="predicted"/>
<dbReference type="RefSeq" id="WP_324777155.1">
    <property type="nucleotide sequence ID" value="NZ_JAOZYB010000377.1"/>
</dbReference>
<accession>A0ABU6CSE5</accession>
<dbReference type="EMBL" id="JAOZYB010000377">
    <property type="protein sequence ID" value="MEB3967161.1"/>
    <property type="molecule type" value="Genomic_DNA"/>
</dbReference>
<gene>
    <name evidence="1" type="ORF">OKJ48_44050</name>
</gene>
<protein>
    <submittedName>
        <fullName evidence="1">Uncharacterized protein</fullName>
    </submittedName>
</protein>
<keyword evidence="2" id="KW-1185">Reference proteome</keyword>
<sequence length="48" mass="5513">MAEQADLRQHLLTQVVHDPMLSILDRTPVPICRFARVSHCFRLREAAA</sequence>
<reference evidence="1 2" key="1">
    <citation type="submission" date="2022-10" db="EMBL/GenBank/DDBJ databases">
        <authorList>
            <person name="Xie J."/>
            <person name="Shen N."/>
        </authorList>
    </citation>
    <scope>NUCLEOTIDE SEQUENCE [LARGE SCALE GENOMIC DNA]</scope>
    <source>
        <strain evidence="1 2">DSM 41681</strain>
    </source>
</reference>
<evidence type="ECO:0000313" key="2">
    <source>
        <dbReference type="Proteomes" id="UP001352223"/>
    </source>
</evidence>
<dbReference type="Proteomes" id="UP001352223">
    <property type="component" value="Unassembled WGS sequence"/>
</dbReference>
<comment type="caution">
    <text evidence="1">The sequence shown here is derived from an EMBL/GenBank/DDBJ whole genome shotgun (WGS) entry which is preliminary data.</text>
</comment>
<name>A0ABU6CSE5_9ACTN</name>
<organism evidence="1 2">
    <name type="scientific">Streptomyces kunmingensis</name>
    <dbReference type="NCBI Taxonomy" id="68225"/>
    <lineage>
        <taxon>Bacteria</taxon>
        <taxon>Bacillati</taxon>
        <taxon>Actinomycetota</taxon>
        <taxon>Actinomycetes</taxon>
        <taxon>Kitasatosporales</taxon>
        <taxon>Streptomycetaceae</taxon>
        <taxon>Streptomyces</taxon>
    </lineage>
</organism>